<evidence type="ECO:0000313" key="8">
    <source>
        <dbReference type="EMBL" id="ABL78231.1"/>
    </source>
</evidence>
<dbReference type="PANTHER" id="PTHR33507:SF7">
    <property type="entry name" value="HYPOTHETICAL MEMBRANE PROTEIN, CONSERVED"/>
    <property type="match status" value="1"/>
</dbReference>
<dbReference type="EMBL" id="CP000505">
    <property type="protein sequence ID" value="ABL78231.1"/>
    <property type="molecule type" value="Genomic_DNA"/>
</dbReference>
<dbReference type="Gene3D" id="3.90.226.10">
    <property type="entry name" value="2-enoyl-CoA Hydratase, Chain A, domain 1"/>
    <property type="match status" value="1"/>
</dbReference>
<protein>
    <submittedName>
        <fullName evidence="8">Uncharacterized protein</fullName>
    </submittedName>
</protein>
<dbReference type="InterPro" id="IPR052165">
    <property type="entry name" value="Membrane_assoc_protease"/>
</dbReference>
<dbReference type="Pfam" id="PF24961">
    <property type="entry name" value="NfeD_membrane"/>
    <property type="match status" value="1"/>
</dbReference>
<proteinExistence type="predicted"/>
<comment type="subcellular location">
    <subcellularLocation>
        <location evidence="1">Membrane</location>
        <topology evidence="1">Multi-pass membrane protein</topology>
    </subcellularLocation>
</comment>
<dbReference type="MEROPS" id="S49.005"/>
<evidence type="ECO:0000256" key="5">
    <source>
        <dbReference type="SAM" id="Phobius"/>
    </source>
</evidence>
<feature type="transmembrane region" description="Helical" evidence="5">
    <location>
        <begin position="205"/>
        <end position="228"/>
    </location>
</feature>
<feature type="transmembrane region" description="Helical" evidence="5">
    <location>
        <begin position="309"/>
        <end position="331"/>
    </location>
</feature>
<dbReference type="STRING" id="368408.Tpen_0830"/>
<dbReference type="eggNOG" id="arCOG01910">
    <property type="taxonomic scope" value="Archaea"/>
</dbReference>
<evidence type="ECO:0000256" key="3">
    <source>
        <dbReference type="ARBA" id="ARBA00022989"/>
    </source>
</evidence>
<evidence type="ECO:0000259" key="6">
    <source>
        <dbReference type="Pfam" id="PF01957"/>
    </source>
</evidence>
<feature type="transmembrane region" description="Helical" evidence="5">
    <location>
        <begin position="259"/>
        <end position="277"/>
    </location>
</feature>
<dbReference type="Proteomes" id="UP000000641">
    <property type="component" value="Chromosome"/>
</dbReference>
<dbReference type="Gene3D" id="2.40.50.140">
    <property type="entry name" value="Nucleic acid-binding proteins"/>
    <property type="match status" value="1"/>
</dbReference>
<dbReference type="SUPFAM" id="SSF141322">
    <property type="entry name" value="NfeD domain-like"/>
    <property type="match status" value="1"/>
</dbReference>
<evidence type="ECO:0000259" key="7">
    <source>
        <dbReference type="Pfam" id="PF24961"/>
    </source>
</evidence>
<feature type="domain" description="NfeD-like C-terminal" evidence="6">
    <location>
        <begin position="347"/>
        <end position="403"/>
    </location>
</feature>
<keyword evidence="9" id="KW-1185">Reference proteome</keyword>
<organism evidence="8 9">
    <name type="scientific">Thermofilum pendens (strain DSM 2475 / Hrk 5)</name>
    <dbReference type="NCBI Taxonomy" id="368408"/>
    <lineage>
        <taxon>Archaea</taxon>
        <taxon>Thermoproteota</taxon>
        <taxon>Thermoprotei</taxon>
        <taxon>Thermofilales</taxon>
        <taxon>Thermofilaceae</taxon>
        <taxon>Thermofilum</taxon>
    </lineage>
</organism>
<feature type="domain" description="NfeD integral membrane" evidence="7">
    <location>
        <begin position="214"/>
        <end position="328"/>
    </location>
</feature>
<evidence type="ECO:0000256" key="2">
    <source>
        <dbReference type="ARBA" id="ARBA00022692"/>
    </source>
</evidence>
<dbReference type="CDD" id="cd07021">
    <property type="entry name" value="Clp_protease_NfeD_like"/>
    <property type="match status" value="1"/>
</dbReference>
<reference evidence="9" key="1">
    <citation type="journal article" date="2008" name="J. Bacteriol.">
        <title>Genome sequence of Thermofilum pendens reveals an exceptional loss of biosynthetic pathways without genome reduction.</title>
        <authorList>
            <person name="Anderson I."/>
            <person name="Rodriguez J."/>
            <person name="Susanti D."/>
            <person name="Porat I."/>
            <person name="Reich C."/>
            <person name="Ulrich L.E."/>
            <person name="Elkins J.G."/>
            <person name="Mavromatis K."/>
            <person name="Lykidis A."/>
            <person name="Kim E."/>
            <person name="Thompson L.S."/>
            <person name="Nolan M."/>
            <person name="Land M."/>
            <person name="Copeland A."/>
            <person name="Lapidus A."/>
            <person name="Lucas S."/>
            <person name="Detter C."/>
            <person name="Zhulin I.B."/>
            <person name="Olsen G.J."/>
            <person name="Whitman W."/>
            <person name="Mukhopadhyay B."/>
            <person name="Bristow J."/>
            <person name="Kyrpides N."/>
        </authorList>
    </citation>
    <scope>NUCLEOTIDE SEQUENCE [LARGE SCALE GENOMIC DNA]</scope>
    <source>
        <strain evidence="9">DSM 2475 / Hrk 5</strain>
    </source>
</reference>
<feature type="transmembrane region" description="Helical" evidence="5">
    <location>
        <begin position="284"/>
        <end position="303"/>
    </location>
</feature>
<dbReference type="InterPro" id="IPR056739">
    <property type="entry name" value="NfeD_membrane"/>
</dbReference>
<feature type="transmembrane region" description="Helical" evidence="5">
    <location>
        <begin position="235"/>
        <end position="253"/>
    </location>
</feature>
<dbReference type="KEGG" id="tpe:Tpen_0830"/>
<dbReference type="HOGENOM" id="CLU_024619_1_1_2"/>
<gene>
    <name evidence="8" type="ordered locus">Tpen_0830</name>
</gene>
<name>A1RYF1_THEPD</name>
<dbReference type="EnsemblBacteria" id="ABL78231">
    <property type="protein sequence ID" value="ABL78231"/>
    <property type="gene ID" value="Tpen_0830"/>
</dbReference>
<keyword evidence="3 5" id="KW-1133">Transmembrane helix</keyword>
<dbReference type="PANTHER" id="PTHR33507">
    <property type="entry name" value="INNER MEMBRANE PROTEIN YBBJ"/>
    <property type="match status" value="1"/>
</dbReference>
<dbReference type="InterPro" id="IPR029045">
    <property type="entry name" value="ClpP/crotonase-like_dom_sf"/>
</dbReference>
<evidence type="ECO:0000256" key="1">
    <source>
        <dbReference type="ARBA" id="ARBA00004141"/>
    </source>
</evidence>
<accession>A1RYF1</accession>
<evidence type="ECO:0000256" key="4">
    <source>
        <dbReference type="ARBA" id="ARBA00023136"/>
    </source>
</evidence>
<dbReference type="Pfam" id="PF01957">
    <property type="entry name" value="NfeD"/>
    <property type="match status" value="1"/>
</dbReference>
<keyword evidence="4 5" id="KW-0472">Membrane</keyword>
<sequence>MKGRVGVFIAFSVFLLLCAVAYAQPRVVVVDLEGRIDEGAYYTVKRGLEEADKGVVVVVIRSYGGYLKSMDKIVELLVSSEARTIAWVPPGERTVSAAAVIALSAQRLYMGKGAVIGSIKPYPDDPKTVEYVVARVAALLSKKGVNDSRGLARRLVVDAQSFTSDEAVATGIADGTADSLAELLQKEGLSFASVHYVSGDLVSDLLSVLLDPALAVLLALLGAMLLLLEFKVTGFQGWGVIGAALIVISLYSFDVIGVSLSTFILALLGITLIIVELAKPGVQVAGIAGVALIALAVILEYASRPYPVFTPNVLVVAVPLAILVLLLAVVISKALETVRMKAPSLQERLIGKIGVAKTRIEPGKRGVVYVDGEDWTATSEYVVEEGESVEVVALDGLFLKVKPVRREHSQ</sequence>
<dbReference type="InterPro" id="IPR002810">
    <property type="entry name" value="NfeD-like_C"/>
</dbReference>
<dbReference type="AlphaFoldDB" id="A1RYF1"/>
<keyword evidence="2 5" id="KW-0812">Transmembrane</keyword>
<dbReference type="GO" id="GO:0016020">
    <property type="term" value="C:membrane"/>
    <property type="evidence" value="ECO:0007669"/>
    <property type="project" value="UniProtKB-SubCell"/>
</dbReference>
<dbReference type="InterPro" id="IPR012340">
    <property type="entry name" value="NA-bd_OB-fold"/>
</dbReference>
<evidence type="ECO:0000313" key="9">
    <source>
        <dbReference type="Proteomes" id="UP000000641"/>
    </source>
</evidence>
<dbReference type="SUPFAM" id="SSF52096">
    <property type="entry name" value="ClpP/crotonase"/>
    <property type="match status" value="1"/>
</dbReference>